<dbReference type="PANTHER" id="PTHR23270">
    <property type="entry name" value="PROGRAMMED CELL DEATH PROTEIN 11 PRE-RRNA PROCESSING PROTEIN RRP5"/>
    <property type="match status" value="1"/>
</dbReference>
<dbReference type="Pfam" id="PF23459">
    <property type="entry name" value="S1_RRP5"/>
    <property type="match status" value="1"/>
</dbReference>
<dbReference type="FunFam" id="2.40.50.140:FF:000196">
    <property type="entry name" value="rRNA biogenesis protein RRP5"/>
    <property type="match status" value="1"/>
</dbReference>
<dbReference type="GO" id="GO:0003723">
    <property type="term" value="F:RNA binding"/>
    <property type="evidence" value="ECO:0007669"/>
    <property type="project" value="TreeGrafter"/>
</dbReference>
<organism evidence="12 13">
    <name type="scientific">Aspergillus carbonarius (strain ITEM 5010)</name>
    <dbReference type="NCBI Taxonomy" id="602072"/>
    <lineage>
        <taxon>Eukaryota</taxon>
        <taxon>Fungi</taxon>
        <taxon>Dikarya</taxon>
        <taxon>Ascomycota</taxon>
        <taxon>Pezizomycotina</taxon>
        <taxon>Eurotiomycetes</taxon>
        <taxon>Eurotiomycetidae</taxon>
        <taxon>Eurotiales</taxon>
        <taxon>Aspergillaceae</taxon>
        <taxon>Aspergillus</taxon>
        <taxon>Aspergillus subgen. Circumdati</taxon>
    </lineage>
</organism>
<keyword evidence="3" id="KW-0698">rRNA processing</keyword>
<dbReference type="STRING" id="602072.A0A1R3RB28"/>
<evidence type="ECO:0000256" key="10">
    <source>
        <dbReference type="SAM" id="MobiDB-lite"/>
    </source>
</evidence>
<dbReference type="Pfam" id="PF00575">
    <property type="entry name" value="S1"/>
    <property type="match status" value="3"/>
</dbReference>
<feature type="domain" description="S1 motif" evidence="11">
    <location>
        <begin position="564"/>
        <end position="638"/>
    </location>
</feature>
<dbReference type="OrthoDB" id="412781at2759"/>
<dbReference type="Pfam" id="PF23231">
    <property type="entry name" value="HAT_Syf1_CNRKL1_C"/>
    <property type="match status" value="1"/>
</dbReference>
<evidence type="ECO:0000256" key="8">
    <source>
        <dbReference type="ARBA" id="ARBA00073619"/>
    </source>
</evidence>
<evidence type="ECO:0000259" key="11">
    <source>
        <dbReference type="PROSITE" id="PS50126"/>
    </source>
</evidence>
<dbReference type="InterPro" id="IPR003029">
    <property type="entry name" value="S1_domain"/>
</dbReference>
<evidence type="ECO:0000256" key="9">
    <source>
        <dbReference type="ARBA" id="ARBA00076674"/>
    </source>
</evidence>
<sequence length="1806" mass="198282">MAPIKRKGNAAEEASARQPQKRVRVGAEDRNKDQKKQKTASKESKSKPDSDLAPKASELSVLRDDEPSFPRGGGSVLTPLERKQIQIQATKDVLFEQKGARPSSGNFDDGLEDDTDMEDAGDATSATAKKDRKRKTKGKKATEQDASESKGVRIEGLNFKRIQPGTMVLGQVSSINAHDIGLSLPNNLTGYVPLTSVSKVLEEKIEKILKDDGSDEEDEEEDDEEEEDLLDLNKYFYLGQYLRAYVVSTGGNAADAKSKSRKRIELSVDPRQANTGLSKSDLVVNTAVQASVVSVEDHGLVMDLGLEGGDVKGFMSSKEVDPKTQPSAIKEGSVFLCMVTGQNANGSVVKLSANLQSTGSIKKSHYLSTAPTITSFLPGTAAEILLTEVSSTGMSGKIMGMLDATVDMVQSGGNLGKDLANKYSTGAKIKARLVCTFPAAEPYKVGFSLLDHVAKFASDGGPGSSDDAPAISAIVPEAKVVTVDPGLGVYVQIGTTKHMGFVHVSRLSDGQVETISAEVGPFRTDSVHEARVVGYNAIDKLYLLSFEKKIIDQPFLRVEDVTLGAVVKGKVEKLLIGANGVDGLIVTLADGITGLVPSMHFADTALQFPEKKFREGMTVSTRILSVNLEKRQIRLTLKKSLLNSESAIWKDYQDITPGTQSPGTIIKLHSHGAVVQFYGSVRGFLPVSEMSEAYIKDPSQHFRLGQVVNVHALSVDASLGKLAVSCKDPETFTEAYRKGFESLHPGMLVSGTVFEKSTDDMLLKLDEYGLVARLNVEHVADGSPSKQASTLSKIRVGQKLNELMVLDIQRAHRLIKVTGRQSLKKASKQGRIPAKFGDVQEGAEVTGFIRNITMNGLFVEFLGGVIGLVPKRLVGEENMSKPDYGMARSQVVTATVHSIDADFQRFILSMNPSEATHAGAKKKAAAKPEPSQADDAVANAIDEGIQSMSDFTFGRITKCKVVSVRATQVNVQLADNIQGRIDVSEVFDKWEEIKDRKQPLRFFRPKQIISARILGIHDARNHKFLPISHRSGKFPVFELSVKPSFLQAANPSPLNLEQVQTGSTWVGFVNNVAEDCLWINLSPNVRGRLRLMDASDDLSLLADVEKHYPVGSALKVHVSAVDAEKGRLDLTATQRSEKLAFEDISTGMILPGRITKVTERQVIMQLSKSIVGAVDLIDMADDYTKANPTVYQKNEVLRACVISIDKANKKISLSLRPSKVLSSSLPVQDKEISSISQLKVNDVVRGFIRRVADNGLFVTVGRDVTAYVRISDLSDSYLKEWKDSFQVDQLVKGRVTVADSEQGKLQISLKESALDPNYKAPVTLHDLKPGQIVTGKVRKVEEFGAFIVIDGSKNISGLCHRSEMAEGRVEDARTLYEEGDAVKAKILKIDRKQEKISFGLKASYFDDDEDEEDSDDEGDDSEGISLDGIGGVDVDDSDEDASDVSMGGVDLEEDSEDESEQSDDEAMVDAPASRQAGGLGDGGFDWSGNSKNDEKMNVQSDSEDEDQSRRKKKKNRKPEIQVDRTGELDANGPQSVADYERLLLGEPDSSLLWLQYMAFQLELGEVEKAREISERALRTITIGQDAEKLNIWVAMLNLENTYGNDDTLEDVFKRACQYNDTQEVYERMISIYIQSGKNEKADELFQTALKKKIFQSAKFFINYASFLFDTMAAPERARALLPRALQSLPSHTHVETTSKFAQLEFRSSNGDVERGRTVFEGLLSSFPKKIDLWNILLDLEIKNGDAEQVRRLFERASKKVRPKQARFFFKKWLSFEEKLASEGGNDKMVEEIKAKAADYVKSLQQE</sequence>
<dbReference type="CDD" id="cd05698">
    <property type="entry name" value="S1_Rrp5_repeat_hs6_sc5"/>
    <property type="match status" value="1"/>
</dbReference>
<dbReference type="InterPro" id="IPR049540">
    <property type="entry name" value="Spt6-like_S1"/>
</dbReference>
<evidence type="ECO:0000256" key="6">
    <source>
        <dbReference type="ARBA" id="ARBA00023242"/>
    </source>
</evidence>
<feature type="compositionally biased region" description="Acidic residues" evidence="10">
    <location>
        <begin position="1405"/>
        <end position="1422"/>
    </location>
</feature>
<feature type="compositionally biased region" description="Basic and acidic residues" evidence="10">
    <location>
        <begin position="1517"/>
        <end position="1527"/>
    </location>
</feature>
<feature type="domain" description="S1 motif" evidence="11">
    <location>
        <begin position="1147"/>
        <end position="1216"/>
    </location>
</feature>
<evidence type="ECO:0000256" key="1">
    <source>
        <dbReference type="ARBA" id="ARBA00004604"/>
    </source>
</evidence>
<dbReference type="FunFam" id="2.40.50.140:FF:000367">
    <property type="entry name" value="rRNA biogenesis protein RRP5, putative"/>
    <property type="match status" value="1"/>
</dbReference>
<dbReference type="CDD" id="cd05697">
    <property type="entry name" value="S1_Rrp5_repeat_hs5"/>
    <property type="match status" value="1"/>
</dbReference>
<feature type="region of interest" description="Disordered" evidence="10">
    <location>
        <begin position="1403"/>
        <end position="1532"/>
    </location>
</feature>
<feature type="compositionally biased region" description="Basic and acidic residues" evidence="10">
    <location>
        <begin position="25"/>
        <end position="52"/>
    </location>
</feature>
<feature type="compositionally biased region" description="Acidic residues" evidence="10">
    <location>
        <begin position="1433"/>
        <end position="1442"/>
    </location>
</feature>
<evidence type="ECO:0000256" key="2">
    <source>
        <dbReference type="ARBA" id="ARBA00022517"/>
    </source>
</evidence>
<keyword evidence="4" id="KW-0597">Phosphoprotein</keyword>
<feature type="domain" description="S1 motif" evidence="11">
    <location>
        <begin position="954"/>
        <end position="1030"/>
    </location>
</feature>
<dbReference type="InterPro" id="IPR048059">
    <property type="entry name" value="Rrp5_S1_rpt_hs1_sc1"/>
</dbReference>
<dbReference type="FunFam" id="2.40.50.140:FF:000278">
    <property type="entry name" value="rRNA biogenesis protein rrp5"/>
    <property type="match status" value="1"/>
</dbReference>
<dbReference type="SMART" id="SM00386">
    <property type="entry name" value="HAT"/>
    <property type="match status" value="6"/>
</dbReference>
<dbReference type="InterPro" id="IPR003107">
    <property type="entry name" value="HAT"/>
</dbReference>
<dbReference type="VEuPathDB" id="FungiDB:ASPCADRAFT_399985"/>
<dbReference type="InterPro" id="IPR048058">
    <property type="entry name" value="Rrp5_S1_rpt_hs11_sc8"/>
</dbReference>
<evidence type="ECO:0000313" key="13">
    <source>
        <dbReference type="Proteomes" id="UP000188318"/>
    </source>
</evidence>
<keyword evidence="13" id="KW-1185">Reference proteome</keyword>
<feature type="domain" description="S1 motif" evidence="11">
    <location>
        <begin position="1241"/>
        <end position="1310"/>
    </location>
</feature>
<evidence type="ECO:0000256" key="4">
    <source>
        <dbReference type="ARBA" id="ARBA00022553"/>
    </source>
</evidence>
<protein>
    <recommendedName>
        <fullName evidence="8">rRNA biogenesis protein RRP5</fullName>
    </recommendedName>
    <alternativeName>
        <fullName evidence="9">Ribosomal RNA-processing protein 5</fullName>
    </alternativeName>
</protein>
<keyword evidence="6" id="KW-0539">Nucleus</keyword>
<evidence type="ECO:0000256" key="5">
    <source>
        <dbReference type="ARBA" id="ARBA00022737"/>
    </source>
</evidence>
<evidence type="ECO:0000256" key="7">
    <source>
        <dbReference type="ARBA" id="ARBA00055575"/>
    </source>
</evidence>
<dbReference type="PROSITE" id="PS50126">
    <property type="entry name" value="S1"/>
    <property type="match status" value="11"/>
</dbReference>
<dbReference type="SMART" id="SM00316">
    <property type="entry name" value="S1"/>
    <property type="match status" value="12"/>
</dbReference>
<dbReference type="FunFam" id="2.40.50.140:FF:000266">
    <property type="entry name" value="rRNA biogenesis protein rrp5"/>
    <property type="match status" value="1"/>
</dbReference>
<feature type="region of interest" description="Disordered" evidence="10">
    <location>
        <begin position="1"/>
        <end position="150"/>
    </location>
</feature>
<evidence type="ECO:0000256" key="3">
    <source>
        <dbReference type="ARBA" id="ARBA00022552"/>
    </source>
</evidence>
<dbReference type="InterPro" id="IPR012340">
    <property type="entry name" value="NA-bd_OB-fold"/>
</dbReference>
<feature type="domain" description="S1 motif" evidence="11">
    <location>
        <begin position="842"/>
        <end position="911"/>
    </location>
</feature>
<dbReference type="SUPFAM" id="SSF48452">
    <property type="entry name" value="TPR-like"/>
    <property type="match status" value="1"/>
</dbReference>
<comment type="subcellular location">
    <subcellularLocation>
        <location evidence="1">Nucleus</location>
        <location evidence="1">Nucleolus</location>
    </subcellularLocation>
</comment>
<feature type="compositionally biased region" description="Acidic residues" evidence="10">
    <location>
        <begin position="109"/>
        <end position="121"/>
    </location>
</feature>
<evidence type="ECO:0000313" key="12">
    <source>
        <dbReference type="EMBL" id="OOF91663.1"/>
    </source>
</evidence>
<accession>A0A1R3RB28</accession>
<dbReference type="OMA" id="GQYLRAY"/>
<feature type="domain" description="S1 motif" evidence="11">
    <location>
        <begin position="165"/>
        <end position="269"/>
    </location>
</feature>
<dbReference type="Pfam" id="PF21710">
    <property type="entry name" value="Spt6_S1"/>
    <property type="match status" value="1"/>
</dbReference>
<feature type="domain" description="S1 motif" evidence="11">
    <location>
        <begin position="472"/>
        <end position="547"/>
    </location>
</feature>
<dbReference type="GO" id="GO:0006364">
    <property type="term" value="P:rRNA processing"/>
    <property type="evidence" value="ECO:0007669"/>
    <property type="project" value="UniProtKB-KW"/>
</dbReference>
<reference evidence="13" key="1">
    <citation type="journal article" date="2017" name="Genome Biol.">
        <title>Comparative genomics reveals high biological diversity and specific adaptations in the industrially and medically important fungal genus Aspergillus.</title>
        <authorList>
            <person name="de Vries R.P."/>
            <person name="Riley R."/>
            <person name="Wiebenga A."/>
            <person name="Aguilar-Osorio G."/>
            <person name="Amillis S."/>
            <person name="Uchima C.A."/>
            <person name="Anderluh G."/>
            <person name="Asadollahi M."/>
            <person name="Askin M."/>
            <person name="Barry K."/>
            <person name="Battaglia E."/>
            <person name="Bayram O."/>
            <person name="Benocci T."/>
            <person name="Braus-Stromeyer S.A."/>
            <person name="Caldana C."/>
            <person name="Canovas D."/>
            <person name="Cerqueira G.C."/>
            <person name="Chen F."/>
            <person name="Chen W."/>
            <person name="Choi C."/>
            <person name="Clum A."/>
            <person name="Dos Santos R.A."/>
            <person name="Damasio A.R."/>
            <person name="Diallinas G."/>
            <person name="Emri T."/>
            <person name="Fekete E."/>
            <person name="Flipphi M."/>
            <person name="Freyberg S."/>
            <person name="Gallo A."/>
            <person name="Gournas C."/>
            <person name="Habgood R."/>
            <person name="Hainaut M."/>
            <person name="Harispe M.L."/>
            <person name="Henrissat B."/>
            <person name="Hilden K.S."/>
            <person name="Hope R."/>
            <person name="Hossain A."/>
            <person name="Karabika E."/>
            <person name="Karaffa L."/>
            <person name="Karanyi Z."/>
            <person name="Krasevec N."/>
            <person name="Kuo A."/>
            <person name="Kusch H."/>
            <person name="LaButti K."/>
            <person name="Lagendijk E.L."/>
            <person name="Lapidus A."/>
            <person name="Levasseur A."/>
            <person name="Lindquist E."/>
            <person name="Lipzen A."/>
            <person name="Logrieco A.F."/>
            <person name="MacCabe A."/>
            <person name="Maekelae M.R."/>
            <person name="Malavazi I."/>
            <person name="Melin P."/>
            <person name="Meyer V."/>
            <person name="Mielnichuk N."/>
            <person name="Miskei M."/>
            <person name="Molnar A.P."/>
            <person name="Mule G."/>
            <person name="Ngan C.Y."/>
            <person name="Orejas M."/>
            <person name="Orosz E."/>
            <person name="Ouedraogo J.P."/>
            <person name="Overkamp K.M."/>
            <person name="Park H.-S."/>
            <person name="Perrone G."/>
            <person name="Piumi F."/>
            <person name="Punt P.J."/>
            <person name="Ram A.F."/>
            <person name="Ramon A."/>
            <person name="Rauscher S."/>
            <person name="Record E."/>
            <person name="Riano-Pachon D.M."/>
            <person name="Robert V."/>
            <person name="Roehrig J."/>
            <person name="Ruller R."/>
            <person name="Salamov A."/>
            <person name="Salih N.S."/>
            <person name="Samson R.A."/>
            <person name="Sandor E."/>
            <person name="Sanguinetti M."/>
            <person name="Schuetze T."/>
            <person name="Sepcic K."/>
            <person name="Shelest E."/>
            <person name="Sherlock G."/>
            <person name="Sophianopoulou V."/>
            <person name="Squina F.M."/>
            <person name="Sun H."/>
            <person name="Susca A."/>
            <person name="Todd R.B."/>
            <person name="Tsang A."/>
            <person name="Unkles S.E."/>
            <person name="van de Wiele N."/>
            <person name="van Rossen-Uffink D."/>
            <person name="Oliveira J.V."/>
            <person name="Vesth T.C."/>
            <person name="Visser J."/>
            <person name="Yu J.-H."/>
            <person name="Zhou M."/>
            <person name="Andersen M.R."/>
            <person name="Archer D.B."/>
            <person name="Baker S.E."/>
            <person name="Benoit I."/>
            <person name="Brakhage A.A."/>
            <person name="Braus G.H."/>
            <person name="Fischer R."/>
            <person name="Frisvad J.C."/>
            <person name="Goldman G.H."/>
            <person name="Houbraken J."/>
            <person name="Oakley B."/>
            <person name="Pocsi I."/>
            <person name="Scazzocchio C."/>
            <person name="Seiboth B."/>
            <person name="vanKuyk P.A."/>
            <person name="Wortman J."/>
            <person name="Dyer P.S."/>
            <person name="Grigoriev I.V."/>
        </authorList>
    </citation>
    <scope>NUCLEOTIDE SEQUENCE [LARGE SCALE GENOMIC DNA]</scope>
    <source>
        <strain evidence="13">ITEM 5010</strain>
    </source>
</reference>
<proteinExistence type="predicted"/>
<keyword evidence="2" id="KW-0690">Ribosome biogenesis</keyword>
<dbReference type="InterPro" id="IPR057302">
    <property type="entry name" value="Rrp5_S1"/>
</dbReference>
<dbReference type="FunFam" id="2.40.50.140:FF:000279">
    <property type="entry name" value="rRNA biogenesis protein rrp5"/>
    <property type="match status" value="1"/>
</dbReference>
<gene>
    <name evidence="12" type="ORF">ASPCADRAFT_399985</name>
</gene>
<dbReference type="EMBL" id="KV907510">
    <property type="protein sequence ID" value="OOF91663.1"/>
    <property type="molecule type" value="Genomic_DNA"/>
</dbReference>
<dbReference type="GO" id="GO:0032040">
    <property type="term" value="C:small-subunit processome"/>
    <property type="evidence" value="ECO:0007669"/>
    <property type="project" value="TreeGrafter"/>
</dbReference>
<dbReference type="InterPro" id="IPR045209">
    <property type="entry name" value="Rrp5"/>
</dbReference>
<feature type="compositionally biased region" description="Acidic residues" evidence="10">
    <location>
        <begin position="1450"/>
        <end position="1467"/>
    </location>
</feature>
<feature type="domain" description="S1 motif" evidence="11">
    <location>
        <begin position="1330"/>
        <end position="1401"/>
    </location>
</feature>
<feature type="domain" description="S1 motif" evidence="11">
    <location>
        <begin position="1062"/>
        <end position="1133"/>
    </location>
</feature>
<dbReference type="FunFam" id="2.40.50.140:FF:000103">
    <property type="entry name" value="protein RRP5 homolog"/>
    <property type="match status" value="1"/>
</dbReference>
<feature type="domain" description="S1 motif" evidence="11">
    <location>
        <begin position="658"/>
        <end position="727"/>
    </location>
</feature>
<dbReference type="Proteomes" id="UP000188318">
    <property type="component" value="Unassembled WGS sequence"/>
</dbReference>
<dbReference type="PANTHER" id="PTHR23270:SF10">
    <property type="entry name" value="PROTEIN RRP5 HOMOLOG"/>
    <property type="match status" value="1"/>
</dbReference>
<dbReference type="InterPro" id="IPR055430">
    <property type="entry name" value="HAT_Syf1_CNRKL1_C"/>
</dbReference>
<dbReference type="FunFam" id="2.40.50.140:FF:000407">
    <property type="entry name" value="rRNA biogenesis protein RRP5, putative"/>
    <property type="match status" value="1"/>
</dbReference>
<feature type="compositionally biased region" description="Acidic residues" evidence="10">
    <location>
        <begin position="213"/>
        <end position="227"/>
    </location>
</feature>
<dbReference type="FunFam" id="2.40.50.140:FF:000155">
    <property type="entry name" value="rRNA biogenesis protein RRP5"/>
    <property type="match status" value="1"/>
</dbReference>
<dbReference type="FunFam" id="1.25.40.10:FF:000467">
    <property type="entry name" value="Putative rRNA biogenesis protein RRP5"/>
    <property type="match status" value="1"/>
</dbReference>
<feature type="domain" description="S1 motif" evidence="11">
    <location>
        <begin position="285"/>
        <end position="354"/>
    </location>
</feature>
<keyword evidence="5" id="KW-0677">Repeat</keyword>
<feature type="compositionally biased region" description="Basic residues" evidence="10">
    <location>
        <begin position="130"/>
        <end position="139"/>
    </location>
</feature>
<dbReference type="CDD" id="cd05706">
    <property type="entry name" value="S1_Rrp5_repeat_sc10"/>
    <property type="match status" value="1"/>
</dbReference>
<dbReference type="Gene3D" id="2.40.50.140">
    <property type="entry name" value="Nucleic acid-binding proteins"/>
    <property type="match status" value="10"/>
</dbReference>
<comment type="function">
    <text evidence="7">Involved in the biogenesis of rRNA. Required for the formation of 18S and 5.8S rRNA.</text>
</comment>
<dbReference type="CDD" id="cd05707">
    <property type="entry name" value="S1_Rrp5_repeat_sc11"/>
    <property type="match status" value="1"/>
</dbReference>
<name>A0A1R3RB28_ASPC5</name>
<dbReference type="FunFam" id="2.40.50.140:FF:000159">
    <property type="entry name" value="rRNA biogenesis protein rrp5"/>
    <property type="match status" value="1"/>
</dbReference>
<dbReference type="Gene3D" id="1.25.40.10">
    <property type="entry name" value="Tetratricopeptide repeat domain"/>
    <property type="match status" value="1"/>
</dbReference>
<dbReference type="CDD" id="cd04461">
    <property type="entry name" value="S1_Rrp5_repeat_hs8_sc7"/>
    <property type="match status" value="1"/>
</dbReference>
<feature type="region of interest" description="Disordered" evidence="10">
    <location>
        <begin position="208"/>
        <end position="227"/>
    </location>
</feature>
<dbReference type="CDD" id="cd05703">
    <property type="entry name" value="S1_Rrp5_repeat_hs12_sc9"/>
    <property type="match status" value="1"/>
</dbReference>
<dbReference type="SUPFAM" id="SSF50249">
    <property type="entry name" value="Nucleic acid-binding proteins"/>
    <property type="match status" value="11"/>
</dbReference>
<dbReference type="InterPro" id="IPR011990">
    <property type="entry name" value="TPR-like_helical_dom_sf"/>
</dbReference>
<dbReference type="CDD" id="cd05693">
    <property type="entry name" value="S1_Rrp5_repeat_hs1_sc1"/>
    <property type="match status" value="1"/>
</dbReference>
<dbReference type="CDD" id="cd05702">
    <property type="entry name" value="S1_Rrp5_repeat_hs11_sc8"/>
    <property type="match status" value="1"/>
</dbReference>
<feature type="compositionally biased region" description="Basic and acidic residues" evidence="10">
    <location>
        <begin position="140"/>
        <end position="150"/>
    </location>
</feature>